<organism evidence="2 3">
    <name type="scientific">Cohnella phaseoli</name>
    <dbReference type="NCBI Taxonomy" id="456490"/>
    <lineage>
        <taxon>Bacteria</taxon>
        <taxon>Bacillati</taxon>
        <taxon>Bacillota</taxon>
        <taxon>Bacilli</taxon>
        <taxon>Bacillales</taxon>
        <taxon>Paenibacillaceae</taxon>
        <taxon>Cohnella</taxon>
    </lineage>
</organism>
<evidence type="ECO:0000313" key="2">
    <source>
        <dbReference type="EMBL" id="RED89409.1"/>
    </source>
</evidence>
<name>A0A3D9KTA0_9BACL</name>
<sequence length="135" mass="15466">MKKTVMALCLVFLLTACAVGSGKSAEAEYIREDKYAGDELDIVRLINQRIKYLQEENESEYMKLFYTDSPINGMSKFKLKAVRLTEDISIQQQKQAVVALARAEDVVSTGETFNSQYVFIKSKRTHDEWKILDID</sequence>
<keyword evidence="1" id="KW-0732">Signal</keyword>
<dbReference type="AlphaFoldDB" id="A0A3D9KTA0"/>
<proteinExistence type="predicted"/>
<dbReference type="OrthoDB" id="2650525at2"/>
<evidence type="ECO:0000256" key="1">
    <source>
        <dbReference type="SAM" id="SignalP"/>
    </source>
</evidence>
<keyword evidence="3" id="KW-1185">Reference proteome</keyword>
<dbReference type="PROSITE" id="PS51257">
    <property type="entry name" value="PROKAR_LIPOPROTEIN"/>
    <property type="match status" value="1"/>
</dbReference>
<accession>A0A3D9KTA0</accession>
<gene>
    <name evidence="2" type="ORF">DFP98_101385</name>
</gene>
<protein>
    <submittedName>
        <fullName evidence="2">Uncharacterized protein</fullName>
    </submittedName>
</protein>
<feature type="chain" id="PRO_5038950660" evidence="1">
    <location>
        <begin position="19"/>
        <end position="135"/>
    </location>
</feature>
<comment type="caution">
    <text evidence="2">The sequence shown here is derived from an EMBL/GenBank/DDBJ whole genome shotgun (WGS) entry which is preliminary data.</text>
</comment>
<evidence type="ECO:0000313" key="3">
    <source>
        <dbReference type="Proteomes" id="UP000256977"/>
    </source>
</evidence>
<dbReference type="RefSeq" id="WP_116058850.1">
    <property type="nucleotide sequence ID" value="NZ_QRDZ01000001.1"/>
</dbReference>
<reference evidence="2 3" key="1">
    <citation type="submission" date="2018-07" db="EMBL/GenBank/DDBJ databases">
        <title>Genomic Encyclopedia of Type Strains, Phase III (KMG-III): the genomes of soil and plant-associated and newly described type strains.</title>
        <authorList>
            <person name="Whitman W."/>
        </authorList>
    </citation>
    <scope>NUCLEOTIDE SEQUENCE [LARGE SCALE GENOMIC DNA]</scope>
    <source>
        <strain evidence="2 3">CECT 7287</strain>
    </source>
</reference>
<dbReference type="EMBL" id="QRDZ01000001">
    <property type="protein sequence ID" value="RED89409.1"/>
    <property type="molecule type" value="Genomic_DNA"/>
</dbReference>
<dbReference type="Proteomes" id="UP000256977">
    <property type="component" value="Unassembled WGS sequence"/>
</dbReference>
<feature type="signal peptide" evidence="1">
    <location>
        <begin position="1"/>
        <end position="18"/>
    </location>
</feature>